<reference evidence="1 2" key="1">
    <citation type="submission" date="2018-04" db="EMBL/GenBank/DDBJ databases">
        <title>Genome sequencing of Flavobacterium sp. HYN0059.</title>
        <authorList>
            <person name="Yi H."/>
            <person name="Baek C."/>
        </authorList>
    </citation>
    <scope>NUCLEOTIDE SEQUENCE [LARGE SCALE GENOMIC DNA]</scope>
    <source>
        <strain evidence="1 2">HYN0059</strain>
    </source>
</reference>
<dbReference type="KEGG" id="falb:HYN59_04370"/>
<accession>A0A2S1QVJ5</accession>
<organism evidence="1 2">
    <name type="scientific">Flavobacterium album</name>
    <dbReference type="NCBI Taxonomy" id="2175091"/>
    <lineage>
        <taxon>Bacteria</taxon>
        <taxon>Pseudomonadati</taxon>
        <taxon>Bacteroidota</taxon>
        <taxon>Flavobacteriia</taxon>
        <taxon>Flavobacteriales</taxon>
        <taxon>Flavobacteriaceae</taxon>
        <taxon>Flavobacterium</taxon>
    </lineage>
</organism>
<gene>
    <name evidence="1" type="ORF">HYN59_04370</name>
</gene>
<sequence>MDIIKIETVNGRKVINGRSLDDILNIFTPNDKEYEVIKSLFIKITSDDDLIQGLKKKKINSLQLKYY</sequence>
<proteinExistence type="predicted"/>
<evidence type="ECO:0000313" key="1">
    <source>
        <dbReference type="EMBL" id="AWH84396.1"/>
    </source>
</evidence>
<protein>
    <submittedName>
        <fullName evidence="1">Uncharacterized protein</fullName>
    </submittedName>
</protein>
<dbReference type="EMBL" id="CP029186">
    <property type="protein sequence ID" value="AWH84396.1"/>
    <property type="molecule type" value="Genomic_DNA"/>
</dbReference>
<dbReference type="Proteomes" id="UP000244929">
    <property type="component" value="Chromosome"/>
</dbReference>
<keyword evidence="2" id="KW-1185">Reference proteome</keyword>
<dbReference type="AlphaFoldDB" id="A0A2S1QVJ5"/>
<name>A0A2S1QVJ5_9FLAO</name>
<evidence type="ECO:0000313" key="2">
    <source>
        <dbReference type="Proteomes" id="UP000244929"/>
    </source>
</evidence>